<dbReference type="InParanoid" id="A0A3N4LZ02"/>
<evidence type="ECO:0000313" key="3">
    <source>
        <dbReference type="Proteomes" id="UP000267821"/>
    </source>
</evidence>
<organism evidence="2 3">
    <name type="scientific">Terfezia boudieri ATCC MYA-4762</name>
    <dbReference type="NCBI Taxonomy" id="1051890"/>
    <lineage>
        <taxon>Eukaryota</taxon>
        <taxon>Fungi</taxon>
        <taxon>Dikarya</taxon>
        <taxon>Ascomycota</taxon>
        <taxon>Pezizomycotina</taxon>
        <taxon>Pezizomycetes</taxon>
        <taxon>Pezizales</taxon>
        <taxon>Pezizaceae</taxon>
        <taxon>Terfezia</taxon>
    </lineage>
</organism>
<sequence length="416" mass="46401">MSSSVLRMAVENRMKIARDQEEQRHAPRNQNNPPPTPLTPLDGASRITQIAQGSRDPDTDQGRLHPSQQACVNNKLPGSPLANPTEKLHKATIAQFAVENYNPSVTRFSQESSRTSSVSVSSASTEGTSLDCSDAESGSSMEGTMQNGTSSPAVSRFNPNKLNDILKAMVLDASNVPAPKSSPAPTIPVLSRDPKEKEEEEQRLEAFYEAASHKLPWGSIYVTYLSRLPLDWQRPLYKCDDDDCTFHCNVNANKTYKFAQERECERSLDVKERRMLAPPKINFHWQLYTHYTVKEASNLHTAVAQYAYPSAVAETLGRKAPTWDDETRLWEDESDSSEENGTEDTGYETDLSNYSNQNAKAPIKVAVTRVTPAIRWKKSIIMQRNQRLKNTQSAVAAVNLDEDLGDNVVFGDDDDF</sequence>
<feature type="compositionally biased region" description="Acidic residues" evidence="1">
    <location>
        <begin position="332"/>
        <end position="347"/>
    </location>
</feature>
<name>A0A3N4LZ02_9PEZI</name>
<accession>A0A3N4LZ02</accession>
<dbReference type="EMBL" id="ML121530">
    <property type="protein sequence ID" value="RPB28134.1"/>
    <property type="molecule type" value="Genomic_DNA"/>
</dbReference>
<proteinExistence type="predicted"/>
<reference evidence="2 3" key="1">
    <citation type="journal article" date="2018" name="Nat. Ecol. Evol.">
        <title>Pezizomycetes genomes reveal the molecular basis of ectomycorrhizal truffle lifestyle.</title>
        <authorList>
            <person name="Murat C."/>
            <person name="Payen T."/>
            <person name="Noel B."/>
            <person name="Kuo A."/>
            <person name="Morin E."/>
            <person name="Chen J."/>
            <person name="Kohler A."/>
            <person name="Krizsan K."/>
            <person name="Balestrini R."/>
            <person name="Da Silva C."/>
            <person name="Montanini B."/>
            <person name="Hainaut M."/>
            <person name="Levati E."/>
            <person name="Barry K.W."/>
            <person name="Belfiori B."/>
            <person name="Cichocki N."/>
            <person name="Clum A."/>
            <person name="Dockter R.B."/>
            <person name="Fauchery L."/>
            <person name="Guy J."/>
            <person name="Iotti M."/>
            <person name="Le Tacon F."/>
            <person name="Lindquist E.A."/>
            <person name="Lipzen A."/>
            <person name="Malagnac F."/>
            <person name="Mello A."/>
            <person name="Molinier V."/>
            <person name="Miyauchi S."/>
            <person name="Poulain J."/>
            <person name="Riccioni C."/>
            <person name="Rubini A."/>
            <person name="Sitrit Y."/>
            <person name="Splivallo R."/>
            <person name="Traeger S."/>
            <person name="Wang M."/>
            <person name="Zifcakova L."/>
            <person name="Wipf D."/>
            <person name="Zambonelli A."/>
            <person name="Paolocci F."/>
            <person name="Nowrousian M."/>
            <person name="Ottonello S."/>
            <person name="Baldrian P."/>
            <person name="Spatafora J.W."/>
            <person name="Henrissat B."/>
            <person name="Nagy L.G."/>
            <person name="Aury J.M."/>
            <person name="Wincker P."/>
            <person name="Grigoriev I.V."/>
            <person name="Bonfante P."/>
            <person name="Martin F.M."/>
        </authorList>
    </citation>
    <scope>NUCLEOTIDE SEQUENCE [LARGE SCALE GENOMIC DNA]</scope>
    <source>
        <strain evidence="2 3">ATCC MYA-4762</strain>
    </source>
</reference>
<dbReference type="Proteomes" id="UP000267821">
    <property type="component" value="Unassembled WGS sequence"/>
</dbReference>
<feature type="compositionally biased region" description="Basic and acidic residues" evidence="1">
    <location>
        <begin position="10"/>
        <end position="25"/>
    </location>
</feature>
<dbReference type="AlphaFoldDB" id="A0A3N4LZ02"/>
<evidence type="ECO:0000313" key="2">
    <source>
        <dbReference type="EMBL" id="RPB28134.1"/>
    </source>
</evidence>
<feature type="region of interest" description="Disordered" evidence="1">
    <location>
        <begin position="324"/>
        <end position="354"/>
    </location>
</feature>
<gene>
    <name evidence="2" type="ORF">L211DRAFT_865523</name>
</gene>
<evidence type="ECO:0000256" key="1">
    <source>
        <dbReference type="SAM" id="MobiDB-lite"/>
    </source>
</evidence>
<keyword evidence="3" id="KW-1185">Reference proteome</keyword>
<feature type="region of interest" description="Disordered" evidence="1">
    <location>
        <begin position="175"/>
        <end position="197"/>
    </location>
</feature>
<feature type="compositionally biased region" description="Polar residues" evidence="1">
    <location>
        <begin position="136"/>
        <end position="158"/>
    </location>
</feature>
<feature type="region of interest" description="Disordered" evidence="1">
    <location>
        <begin position="1"/>
        <end position="84"/>
    </location>
</feature>
<feature type="compositionally biased region" description="Low complexity" evidence="1">
    <location>
        <begin position="107"/>
        <end position="129"/>
    </location>
</feature>
<protein>
    <submittedName>
        <fullName evidence="2">Uncharacterized protein</fullName>
    </submittedName>
</protein>
<dbReference type="OrthoDB" id="5363459at2759"/>
<feature type="region of interest" description="Disordered" evidence="1">
    <location>
        <begin position="107"/>
        <end position="158"/>
    </location>
</feature>